<comment type="caution">
    <text evidence="12">The sequence shown here is derived from an EMBL/GenBank/DDBJ whole genome shotgun (WGS) entry which is preliminary data.</text>
</comment>
<protein>
    <recommendedName>
        <fullName evidence="11">HSF-type DNA-binding domain-containing protein</fullName>
    </recommendedName>
</protein>
<dbReference type="PRINTS" id="PR00056">
    <property type="entry name" value="HSFDOMAIN"/>
</dbReference>
<comment type="subunit">
    <text evidence="2">Homotrimer.</text>
</comment>
<evidence type="ECO:0000256" key="8">
    <source>
        <dbReference type="ARBA" id="ARBA00023242"/>
    </source>
</evidence>
<evidence type="ECO:0000256" key="2">
    <source>
        <dbReference type="ARBA" id="ARBA00011233"/>
    </source>
</evidence>
<dbReference type="GO" id="GO:0006357">
    <property type="term" value="P:regulation of transcription by RNA polymerase II"/>
    <property type="evidence" value="ECO:0007669"/>
    <property type="project" value="TreeGrafter"/>
</dbReference>
<keyword evidence="8" id="KW-0539">Nucleus</keyword>
<dbReference type="Proteomes" id="UP001408789">
    <property type="component" value="Unassembled WGS sequence"/>
</dbReference>
<dbReference type="InterPro" id="IPR000232">
    <property type="entry name" value="HSF_DNA-bd"/>
</dbReference>
<evidence type="ECO:0000256" key="10">
    <source>
        <dbReference type="SAM" id="MobiDB-lite"/>
    </source>
</evidence>
<dbReference type="SMART" id="SM00415">
    <property type="entry name" value="HSF"/>
    <property type="match status" value="1"/>
</dbReference>
<dbReference type="GO" id="GO:0000978">
    <property type="term" value="F:RNA polymerase II cis-regulatory region sequence-specific DNA binding"/>
    <property type="evidence" value="ECO:0007669"/>
    <property type="project" value="TreeGrafter"/>
</dbReference>
<keyword evidence="6" id="KW-0238">DNA-binding</keyword>
<evidence type="ECO:0000313" key="12">
    <source>
        <dbReference type="EMBL" id="KAK9053234.1"/>
    </source>
</evidence>
<comment type="similarity">
    <text evidence="9">Belongs to the HSF family.</text>
</comment>
<feature type="domain" description="HSF-type DNA-binding" evidence="11">
    <location>
        <begin position="6"/>
        <end position="99"/>
    </location>
</feature>
<dbReference type="Pfam" id="PF00447">
    <property type="entry name" value="HSF_DNA-bind"/>
    <property type="match status" value="1"/>
</dbReference>
<evidence type="ECO:0000256" key="9">
    <source>
        <dbReference type="RuleBase" id="RU004020"/>
    </source>
</evidence>
<keyword evidence="7" id="KW-0804">Transcription</keyword>
<dbReference type="EMBL" id="JBCNJP010000027">
    <property type="protein sequence ID" value="KAK9053234.1"/>
    <property type="molecule type" value="Genomic_DNA"/>
</dbReference>
<evidence type="ECO:0000256" key="6">
    <source>
        <dbReference type="ARBA" id="ARBA00023125"/>
    </source>
</evidence>
<evidence type="ECO:0000256" key="3">
    <source>
        <dbReference type="ARBA" id="ARBA00022553"/>
    </source>
</evidence>
<dbReference type="FunFam" id="1.10.10.10:FF:000037">
    <property type="entry name" value="Heat stress transcription factor B-4"/>
    <property type="match status" value="1"/>
</dbReference>
<dbReference type="GO" id="GO:0003700">
    <property type="term" value="F:DNA-binding transcription factor activity"/>
    <property type="evidence" value="ECO:0007669"/>
    <property type="project" value="InterPro"/>
</dbReference>
<dbReference type="PANTHER" id="PTHR10015">
    <property type="entry name" value="HEAT SHOCK TRANSCRIPTION FACTOR"/>
    <property type="match status" value="1"/>
</dbReference>
<dbReference type="AlphaFoldDB" id="A0AAP0GM76"/>
<keyword evidence="13" id="KW-1185">Reference proteome</keyword>
<dbReference type="InterPro" id="IPR036390">
    <property type="entry name" value="WH_DNA-bd_sf"/>
</dbReference>
<evidence type="ECO:0000256" key="4">
    <source>
        <dbReference type="ARBA" id="ARBA00023015"/>
    </source>
</evidence>
<dbReference type="PANTHER" id="PTHR10015:SF369">
    <property type="entry name" value="HEAT STRESS TRANSCRIPTION FACTOR B-1-RELATED"/>
    <property type="match status" value="1"/>
</dbReference>
<comment type="subcellular location">
    <subcellularLocation>
        <location evidence="1">Nucleus</location>
    </subcellularLocation>
</comment>
<reference evidence="12 13" key="1">
    <citation type="submission" date="2024-04" db="EMBL/GenBank/DDBJ databases">
        <title>The reference genome of an endangered Asteraceae, Deinandra increscens subsp. villosa, native to the Central Coast of California.</title>
        <authorList>
            <person name="Guilliams M."/>
            <person name="Hasenstab-Lehman K."/>
            <person name="Meyer R."/>
            <person name="Mcevoy S."/>
        </authorList>
    </citation>
    <scope>NUCLEOTIDE SEQUENCE [LARGE SCALE GENOMIC DNA]</scope>
    <source>
        <tissue evidence="12">Leaf</tissue>
    </source>
</reference>
<organism evidence="12 13">
    <name type="scientific">Deinandra increscens subsp. villosa</name>
    <dbReference type="NCBI Taxonomy" id="3103831"/>
    <lineage>
        <taxon>Eukaryota</taxon>
        <taxon>Viridiplantae</taxon>
        <taxon>Streptophyta</taxon>
        <taxon>Embryophyta</taxon>
        <taxon>Tracheophyta</taxon>
        <taxon>Spermatophyta</taxon>
        <taxon>Magnoliopsida</taxon>
        <taxon>eudicotyledons</taxon>
        <taxon>Gunneridae</taxon>
        <taxon>Pentapetalae</taxon>
        <taxon>asterids</taxon>
        <taxon>campanulids</taxon>
        <taxon>Asterales</taxon>
        <taxon>Asteraceae</taxon>
        <taxon>Asteroideae</taxon>
        <taxon>Heliantheae alliance</taxon>
        <taxon>Madieae</taxon>
        <taxon>Madiinae</taxon>
        <taxon>Deinandra</taxon>
    </lineage>
</organism>
<sequence length="238" mass="26739">MVQRSGPAPFLMKTYQLVDDPVTDEMISWNESGNGFVVWETADFARDLLPASFKHSNFSSFVRQLNTYGFHKTLPDKWEFANDHFKRGRQDLLIQIHRRKTLTPPKHKSDAEGDLGSSSTSSPESKNPGILVLPTPEKLENEKLKREKKFLMAELEQVKKQCDDLLAFLGRCMKESPADHVGGEVAVGGRAVVGGDVDDDDKEGECFRFQYFLRKANVKSSGPRALSLPQPHTAFLIS</sequence>
<accession>A0AAP0GM76</accession>
<name>A0AAP0GM76_9ASTR</name>
<dbReference type="SUPFAM" id="SSF46785">
    <property type="entry name" value="Winged helix' DNA-binding domain"/>
    <property type="match status" value="1"/>
</dbReference>
<proteinExistence type="inferred from homology"/>
<evidence type="ECO:0000259" key="11">
    <source>
        <dbReference type="SMART" id="SM00415"/>
    </source>
</evidence>
<dbReference type="GO" id="GO:0005634">
    <property type="term" value="C:nucleus"/>
    <property type="evidence" value="ECO:0007669"/>
    <property type="project" value="UniProtKB-SubCell"/>
</dbReference>
<keyword evidence="4" id="KW-0805">Transcription regulation</keyword>
<evidence type="ECO:0000256" key="5">
    <source>
        <dbReference type="ARBA" id="ARBA00023016"/>
    </source>
</evidence>
<feature type="region of interest" description="Disordered" evidence="10">
    <location>
        <begin position="99"/>
        <end position="138"/>
    </location>
</feature>
<keyword evidence="3" id="KW-0597">Phosphoprotein</keyword>
<gene>
    <name evidence="12" type="ORF">SSX86_029866</name>
</gene>
<evidence type="ECO:0000256" key="7">
    <source>
        <dbReference type="ARBA" id="ARBA00023163"/>
    </source>
</evidence>
<evidence type="ECO:0000256" key="1">
    <source>
        <dbReference type="ARBA" id="ARBA00004123"/>
    </source>
</evidence>
<evidence type="ECO:0000313" key="13">
    <source>
        <dbReference type="Proteomes" id="UP001408789"/>
    </source>
</evidence>
<dbReference type="InterPro" id="IPR036388">
    <property type="entry name" value="WH-like_DNA-bd_sf"/>
</dbReference>
<keyword evidence="5" id="KW-0346">Stress response</keyword>
<dbReference type="Gene3D" id="1.10.10.10">
    <property type="entry name" value="Winged helix-like DNA-binding domain superfamily/Winged helix DNA-binding domain"/>
    <property type="match status" value="1"/>
</dbReference>